<evidence type="ECO:0000256" key="5">
    <source>
        <dbReference type="ARBA" id="ARBA00023136"/>
    </source>
</evidence>
<dbReference type="InterPro" id="IPR020846">
    <property type="entry name" value="MFS_dom"/>
</dbReference>
<comment type="caution">
    <text evidence="8">The sequence shown here is derived from an EMBL/GenBank/DDBJ whole genome shotgun (WGS) entry which is preliminary data.</text>
</comment>
<evidence type="ECO:0000313" key="8">
    <source>
        <dbReference type="EMBL" id="RAS17760.1"/>
    </source>
</evidence>
<keyword evidence="4 6" id="KW-1133">Transmembrane helix</keyword>
<dbReference type="GO" id="GO:0016020">
    <property type="term" value="C:membrane"/>
    <property type="evidence" value="ECO:0007669"/>
    <property type="project" value="UniProtKB-SubCell"/>
</dbReference>
<evidence type="ECO:0000256" key="1">
    <source>
        <dbReference type="ARBA" id="ARBA00004141"/>
    </source>
</evidence>
<feature type="transmembrane region" description="Helical" evidence="6">
    <location>
        <begin position="342"/>
        <end position="362"/>
    </location>
</feature>
<dbReference type="PANTHER" id="PTHR43791">
    <property type="entry name" value="PERMEASE-RELATED"/>
    <property type="match status" value="1"/>
</dbReference>
<dbReference type="SUPFAM" id="SSF103473">
    <property type="entry name" value="MFS general substrate transporter"/>
    <property type="match status" value="1"/>
</dbReference>
<dbReference type="InterPro" id="IPR011701">
    <property type="entry name" value="MFS"/>
</dbReference>
<feature type="transmembrane region" description="Helical" evidence="6">
    <location>
        <begin position="183"/>
        <end position="202"/>
    </location>
</feature>
<dbReference type="OrthoDB" id="5441967at2"/>
<keyword evidence="3 6" id="KW-0812">Transmembrane</keyword>
<feature type="transmembrane region" description="Helical" evidence="6">
    <location>
        <begin position="316"/>
        <end position="336"/>
    </location>
</feature>
<evidence type="ECO:0000256" key="3">
    <source>
        <dbReference type="ARBA" id="ARBA00022692"/>
    </source>
</evidence>
<feature type="transmembrane region" description="Helical" evidence="6">
    <location>
        <begin position="251"/>
        <end position="272"/>
    </location>
</feature>
<organism evidence="8 9">
    <name type="scientific">Paraburkholderia bryophila</name>
    <dbReference type="NCBI Taxonomy" id="420952"/>
    <lineage>
        <taxon>Bacteria</taxon>
        <taxon>Pseudomonadati</taxon>
        <taxon>Pseudomonadota</taxon>
        <taxon>Betaproteobacteria</taxon>
        <taxon>Burkholderiales</taxon>
        <taxon>Burkholderiaceae</taxon>
        <taxon>Paraburkholderia</taxon>
    </lineage>
</organism>
<gene>
    <name evidence="8" type="ORF">BX591_14532</name>
</gene>
<dbReference type="RefSeq" id="WP_111935707.1">
    <property type="nucleotide sequence ID" value="NZ_CADFFP010000013.1"/>
</dbReference>
<dbReference type="GO" id="GO:0022857">
    <property type="term" value="F:transmembrane transporter activity"/>
    <property type="evidence" value="ECO:0007669"/>
    <property type="project" value="InterPro"/>
</dbReference>
<evidence type="ECO:0000256" key="2">
    <source>
        <dbReference type="ARBA" id="ARBA00022448"/>
    </source>
</evidence>
<dbReference type="Pfam" id="PF07690">
    <property type="entry name" value="MFS_1"/>
    <property type="match status" value="1"/>
</dbReference>
<dbReference type="PROSITE" id="PS50850">
    <property type="entry name" value="MFS"/>
    <property type="match status" value="1"/>
</dbReference>
<feature type="transmembrane region" description="Helical" evidence="6">
    <location>
        <begin position="405"/>
        <end position="425"/>
    </location>
</feature>
<feature type="transmembrane region" description="Helical" evidence="6">
    <location>
        <begin position="21"/>
        <end position="38"/>
    </location>
</feature>
<name>A0A329B8R7_9BURK</name>
<evidence type="ECO:0000313" key="9">
    <source>
        <dbReference type="Proteomes" id="UP000248918"/>
    </source>
</evidence>
<accession>A0A329B8R7</accession>
<dbReference type="PANTHER" id="PTHR43791:SF36">
    <property type="entry name" value="TRANSPORTER, PUTATIVE (AFU_ORTHOLOGUE AFUA_6G08340)-RELATED"/>
    <property type="match status" value="1"/>
</dbReference>
<feature type="transmembrane region" description="Helical" evidence="6">
    <location>
        <begin position="374"/>
        <end position="393"/>
    </location>
</feature>
<evidence type="ECO:0000259" key="7">
    <source>
        <dbReference type="PROSITE" id="PS50850"/>
    </source>
</evidence>
<comment type="subcellular location">
    <subcellularLocation>
        <location evidence="1">Membrane</location>
        <topology evidence="1">Multi-pass membrane protein</topology>
    </subcellularLocation>
</comment>
<feature type="domain" description="Major facilitator superfamily (MFS) profile" evidence="7">
    <location>
        <begin position="25"/>
        <end position="429"/>
    </location>
</feature>
<feature type="transmembrane region" description="Helical" evidence="6">
    <location>
        <begin position="284"/>
        <end position="304"/>
    </location>
</feature>
<proteinExistence type="predicted"/>
<reference evidence="8 9" key="1">
    <citation type="submission" date="2018-06" db="EMBL/GenBank/DDBJ databases">
        <title>Genomic Encyclopedia of Type Strains, Phase III (KMG-III): the genomes of soil and plant-associated and newly described type strains.</title>
        <authorList>
            <person name="Whitman W."/>
        </authorList>
    </citation>
    <scope>NUCLEOTIDE SEQUENCE [LARGE SCALE GENOMIC DNA]</scope>
    <source>
        <strain evidence="8 9">LMG 23644</strain>
    </source>
</reference>
<dbReference type="EMBL" id="QLTK01000045">
    <property type="protein sequence ID" value="RAS17760.1"/>
    <property type="molecule type" value="Genomic_DNA"/>
</dbReference>
<evidence type="ECO:0000256" key="6">
    <source>
        <dbReference type="SAM" id="Phobius"/>
    </source>
</evidence>
<dbReference type="Gene3D" id="1.20.1250.20">
    <property type="entry name" value="MFS general substrate transporter like domains"/>
    <property type="match status" value="2"/>
</dbReference>
<feature type="transmembrane region" description="Helical" evidence="6">
    <location>
        <begin position="91"/>
        <end position="110"/>
    </location>
</feature>
<feature type="transmembrane region" description="Helical" evidence="6">
    <location>
        <begin position="149"/>
        <end position="171"/>
    </location>
</feature>
<dbReference type="Proteomes" id="UP000248918">
    <property type="component" value="Unassembled WGS sequence"/>
</dbReference>
<feature type="transmembrane region" description="Helical" evidence="6">
    <location>
        <begin position="116"/>
        <end position="137"/>
    </location>
</feature>
<keyword evidence="5 6" id="KW-0472">Membrane</keyword>
<dbReference type="InterPro" id="IPR036259">
    <property type="entry name" value="MFS_trans_sf"/>
</dbReference>
<dbReference type="FunFam" id="1.20.1250.20:FF:000018">
    <property type="entry name" value="MFS transporter permease"/>
    <property type="match status" value="1"/>
</dbReference>
<keyword evidence="2" id="KW-0813">Transport</keyword>
<sequence>MEVLAAHASHADLESQTMRAVMARIVPIIGLGYLISFLDRVNISFAALEMNADLGLSATQYGLGAGLFFLTYTLFEIPSNALLLRFGARRWIARIMFSWSLCCILMAFVTGPRGFYAARLLLGAAEAGFFPGILYYMTLWFPAKYRARVLGYFFLAVPLSFVIGSPLSGVLLNLDGLLALKGWQWMIVLEALPAVVLAFVIWHRLSDHPDDALWLPQEQRVWLVEALAKEQPVVTDQPRHSIWSVLADPRLYGLALAYFADAALNNGISFFLPQIVRSFGASNVQTGWIAAIPSVCSVAAILWVTRSADRHNDRRWHAALALLVGGAALAVSAVVQDPFARMTLICIASSGTLAFMGVFWAIPSIFFTGPAAAGGLAAISSLGILGGFVAPYVVGYSKDLTGSFATGQIGVAALAIGMAFGLLVMTRGKPV</sequence>
<evidence type="ECO:0000256" key="4">
    <source>
        <dbReference type="ARBA" id="ARBA00022989"/>
    </source>
</evidence>
<protein>
    <submittedName>
        <fullName evidence="8">Sugar phosphate permease</fullName>
    </submittedName>
</protein>
<dbReference type="AlphaFoldDB" id="A0A329B8R7"/>
<dbReference type="CDD" id="cd17319">
    <property type="entry name" value="MFS_ExuT_GudP_like"/>
    <property type="match status" value="1"/>
</dbReference>
<feature type="transmembrane region" description="Helical" evidence="6">
    <location>
        <begin position="58"/>
        <end position="79"/>
    </location>
</feature>